<organism evidence="1 2">
    <name type="scientific">Chryseobacterium glaciei</name>
    <dbReference type="NCBI Taxonomy" id="1685010"/>
    <lineage>
        <taxon>Bacteria</taxon>
        <taxon>Pseudomonadati</taxon>
        <taxon>Bacteroidota</taxon>
        <taxon>Flavobacteriia</taxon>
        <taxon>Flavobacteriales</taxon>
        <taxon>Weeksellaceae</taxon>
        <taxon>Chryseobacterium group</taxon>
        <taxon>Chryseobacterium</taxon>
    </lineage>
</organism>
<dbReference type="KEGG" id="chh:A0O34_21315"/>
<proteinExistence type="predicted"/>
<gene>
    <name evidence="1" type="ORF">A0O34_21315</name>
</gene>
<dbReference type="OrthoDB" id="1275259at2"/>
<dbReference type="EMBL" id="CP015199">
    <property type="protein sequence ID" value="ANF52903.1"/>
    <property type="molecule type" value="Genomic_DNA"/>
</dbReference>
<dbReference type="RefSeq" id="WP_066759161.1">
    <property type="nucleotide sequence ID" value="NZ_CP015199.1"/>
</dbReference>
<accession>A0A172Y0W2</accession>
<dbReference type="Proteomes" id="UP000077824">
    <property type="component" value="Chromosome"/>
</dbReference>
<evidence type="ECO:0000313" key="2">
    <source>
        <dbReference type="Proteomes" id="UP000077824"/>
    </source>
</evidence>
<keyword evidence="2" id="KW-1185">Reference proteome</keyword>
<sequence length="583" mass="69145">MKLTGKIVITFNDIFPDEEPKSINEYLDGIDKDLLLKFGTFLLGFSQNSKYENPLEFLKMYFSQENQEFFNKVLSGLDQFIKQTKWEIESYSFPYVASSLSFFENAFDKEYEITKNYTNQEIEIRVFKAYLLFNKFNTTDRTLILNDSLKYLKGDRSKYATAYCIGLFLNNSDLVNYDIKKVFTTQVLRAISFFEFLESRNDTRELLKEFYKEYDISNYQEYIKRLLPIQIAVLKKEKESHIDIDITQNDGKESSISFLNKFSIKESELLKDFDFKNIRSSPMYRFDEKTFRLIFPLFVLELIGNGLYFKFKHINDRLAKEKKAKDLYGLKTYDFSEKYILHKILKEYFGNRYFQKNGDELDAQYDGAPDYYVRNGKKIFLFESKDILINAIAKQSSDFSKIEKEMSIKLYKNEEGKPKAVLQIINNIRKILSKKLEFDSNYNTKNLIVYPILVLHYRIFDTAGLNKWVNFWFQEELNKLGKEGFYTSNIKPLTLIDIDTLIFHKEVFASRKLSLEEVLNEYGNDYINFTAKGKKYRSEEDVIQASKNSFIPFGHYLDNKIDLKKLREVPKEFMEKTYGLLNK</sequence>
<evidence type="ECO:0000313" key="1">
    <source>
        <dbReference type="EMBL" id="ANF52903.1"/>
    </source>
</evidence>
<dbReference type="STRING" id="1685010.A0O34_21315"/>
<reference evidence="1 2" key="1">
    <citation type="submission" date="2016-04" db="EMBL/GenBank/DDBJ databases">
        <title>Complete Genome Sequence of Chryseobacterium sp. IHBB 10212.</title>
        <authorList>
            <person name="Pal M."/>
            <person name="Swarnkar M.K."/>
            <person name="Kaushal K."/>
            <person name="Chhibber S."/>
            <person name="Singh A.K."/>
            <person name="Gulati A."/>
        </authorList>
    </citation>
    <scope>NUCLEOTIDE SEQUENCE [LARGE SCALE GENOMIC DNA]</scope>
    <source>
        <strain evidence="1 2">IHBB 10212</strain>
    </source>
</reference>
<protein>
    <submittedName>
        <fullName evidence="1">Uncharacterized protein</fullName>
    </submittedName>
</protein>
<dbReference type="AlphaFoldDB" id="A0A172Y0W2"/>
<name>A0A172Y0W2_9FLAO</name>